<organism evidence="2 3">
    <name type="scientific">Didymosphaeria variabile</name>
    <dbReference type="NCBI Taxonomy" id="1932322"/>
    <lineage>
        <taxon>Eukaryota</taxon>
        <taxon>Fungi</taxon>
        <taxon>Dikarya</taxon>
        <taxon>Ascomycota</taxon>
        <taxon>Pezizomycotina</taxon>
        <taxon>Dothideomycetes</taxon>
        <taxon>Pleosporomycetidae</taxon>
        <taxon>Pleosporales</taxon>
        <taxon>Massarineae</taxon>
        <taxon>Didymosphaeriaceae</taxon>
        <taxon>Didymosphaeria</taxon>
    </lineage>
</organism>
<proteinExistence type="predicted"/>
<dbReference type="PANTHER" id="PTHR24359:SF1">
    <property type="entry name" value="INHIBITOR OF NUCLEAR FACTOR KAPPA-B KINASE EPSILON SUBUNIT HOMOLOG 1-RELATED"/>
    <property type="match status" value="1"/>
</dbReference>
<sequence>MSPRIRSQFIDAQRLVLTKALNVEKGKHCHFRSEDDIPLQRIAELGKGGFSYVDQVRSTISYNEYARKLISRGRTFPKDQKVLKEFERELGTLKKLSHLHIVKLVGSYTDPRYVGLILSPVADCNLKQFLNRDPLSPADRSFLPTFFGCLASALKYLHEKRIRHRDIKPQNILVKSHQVLLTDFGISRDWSNSEHSTTEGPTIKTLRYSAPEVAAEMPRNSSSDIWSLGCVYLEIWTVMCGNLNELTSHMEASGTMSNLYYRNLEAVSSWSDILLSKAGDEGLHKPYVWIQSMLRERKLTGVGASIVSLTTYRRPTLIGTFQ</sequence>
<dbReference type="CDD" id="cd00180">
    <property type="entry name" value="PKc"/>
    <property type="match status" value="1"/>
</dbReference>
<evidence type="ECO:0000259" key="1">
    <source>
        <dbReference type="PROSITE" id="PS50011"/>
    </source>
</evidence>
<dbReference type="GeneID" id="80908254"/>
<name>A0A9W8XSQ7_9PLEO</name>
<dbReference type="GO" id="GO:0004674">
    <property type="term" value="F:protein serine/threonine kinase activity"/>
    <property type="evidence" value="ECO:0007669"/>
    <property type="project" value="TreeGrafter"/>
</dbReference>
<dbReference type="EMBL" id="JAPEUX010000003">
    <property type="protein sequence ID" value="KAJ4356688.1"/>
    <property type="molecule type" value="Genomic_DNA"/>
</dbReference>
<dbReference type="PROSITE" id="PS00108">
    <property type="entry name" value="PROTEIN_KINASE_ST"/>
    <property type="match status" value="1"/>
</dbReference>
<dbReference type="RefSeq" id="XP_056073814.1">
    <property type="nucleotide sequence ID" value="XM_056213506.1"/>
</dbReference>
<protein>
    <recommendedName>
        <fullName evidence="1">Protein kinase domain-containing protein</fullName>
    </recommendedName>
</protein>
<dbReference type="GO" id="GO:0005524">
    <property type="term" value="F:ATP binding"/>
    <property type="evidence" value="ECO:0007669"/>
    <property type="project" value="InterPro"/>
</dbReference>
<comment type="caution">
    <text evidence="2">The sequence shown here is derived from an EMBL/GenBank/DDBJ whole genome shotgun (WGS) entry which is preliminary data.</text>
</comment>
<dbReference type="InterPro" id="IPR011009">
    <property type="entry name" value="Kinase-like_dom_sf"/>
</dbReference>
<accession>A0A9W8XSQ7</accession>
<dbReference type="AlphaFoldDB" id="A0A9W8XSQ7"/>
<dbReference type="Proteomes" id="UP001140513">
    <property type="component" value="Unassembled WGS sequence"/>
</dbReference>
<dbReference type="OrthoDB" id="4062651at2759"/>
<dbReference type="SUPFAM" id="SSF56112">
    <property type="entry name" value="Protein kinase-like (PK-like)"/>
    <property type="match status" value="1"/>
</dbReference>
<dbReference type="SMART" id="SM00220">
    <property type="entry name" value="S_TKc"/>
    <property type="match status" value="1"/>
</dbReference>
<dbReference type="Gene3D" id="1.10.510.10">
    <property type="entry name" value="Transferase(Phosphotransferase) domain 1"/>
    <property type="match status" value="1"/>
</dbReference>
<dbReference type="PANTHER" id="PTHR24359">
    <property type="entry name" value="SERINE/THREONINE-PROTEIN KINASE SBK1"/>
    <property type="match status" value="1"/>
</dbReference>
<reference evidence="2" key="1">
    <citation type="submission" date="2022-10" db="EMBL/GenBank/DDBJ databases">
        <title>Tapping the CABI collections for fungal endophytes: first genome assemblies for Collariella, Neodidymelliopsis, Ascochyta clinopodiicola, Didymella pomorum, Didymosphaeria variabile, Neocosmospora piperis and Neocucurbitaria cava.</title>
        <authorList>
            <person name="Hill R."/>
        </authorList>
    </citation>
    <scope>NUCLEOTIDE SEQUENCE</scope>
    <source>
        <strain evidence="2">IMI 356815</strain>
    </source>
</reference>
<keyword evidence="3" id="KW-1185">Reference proteome</keyword>
<feature type="domain" description="Protein kinase" evidence="1">
    <location>
        <begin position="39"/>
        <end position="322"/>
    </location>
</feature>
<evidence type="ECO:0000313" key="3">
    <source>
        <dbReference type="Proteomes" id="UP001140513"/>
    </source>
</evidence>
<gene>
    <name evidence="2" type="ORF">N0V89_004724</name>
</gene>
<evidence type="ECO:0000313" key="2">
    <source>
        <dbReference type="EMBL" id="KAJ4356688.1"/>
    </source>
</evidence>
<dbReference type="InterPro" id="IPR000719">
    <property type="entry name" value="Prot_kinase_dom"/>
</dbReference>
<dbReference type="InterPro" id="IPR008271">
    <property type="entry name" value="Ser/Thr_kinase_AS"/>
</dbReference>
<dbReference type="PROSITE" id="PS50011">
    <property type="entry name" value="PROTEIN_KINASE_DOM"/>
    <property type="match status" value="1"/>
</dbReference>
<dbReference type="Pfam" id="PF00069">
    <property type="entry name" value="Pkinase"/>
    <property type="match status" value="1"/>
</dbReference>